<accession>A0A136Q0P7</accession>
<dbReference type="SUPFAM" id="SSF53920">
    <property type="entry name" value="Fe-only hydrogenase"/>
    <property type="match status" value="1"/>
</dbReference>
<dbReference type="AlphaFoldDB" id="A0A136Q0P7"/>
<comment type="caution">
    <text evidence="2">The sequence shown here is derived from an EMBL/GenBank/DDBJ whole genome shotgun (WGS) entry which is preliminary data.</text>
</comment>
<dbReference type="PROSITE" id="PS51379">
    <property type="entry name" value="4FE4S_FER_2"/>
    <property type="match status" value="1"/>
</dbReference>
<reference evidence="3" key="1">
    <citation type="submission" date="2016-02" db="EMBL/GenBank/DDBJ databases">
        <authorList>
            <person name="Mitreva M."/>
            <person name="Pepin K.H."/>
            <person name="Mihindukulasuriya K.A."/>
            <person name="Fulton R."/>
            <person name="Fronick C."/>
            <person name="O'Laughlin M."/>
            <person name="Miner T."/>
            <person name="Herter B."/>
            <person name="Rosa B.A."/>
            <person name="Cordes M."/>
            <person name="Tomlinson C."/>
            <person name="Wollam A."/>
            <person name="Palsikar V.B."/>
            <person name="Mardis E.R."/>
            <person name="Wilson R.K."/>
        </authorList>
    </citation>
    <scope>NUCLEOTIDE SEQUENCE [LARGE SCALE GENOMIC DNA]</scope>
    <source>
        <strain evidence="3">DSM 22607</strain>
    </source>
</reference>
<dbReference type="Pfam" id="PF02906">
    <property type="entry name" value="Fe_hyd_lg_C"/>
    <property type="match status" value="1"/>
</dbReference>
<organism evidence="2 3">
    <name type="scientific">Christensenella minuta</name>
    <dbReference type="NCBI Taxonomy" id="626937"/>
    <lineage>
        <taxon>Bacteria</taxon>
        <taxon>Bacillati</taxon>
        <taxon>Bacillota</taxon>
        <taxon>Clostridia</taxon>
        <taxon>Christensenellales</taxon>
        <taxon>Christensenellaceae</taxon>
        <taxon>Christensenella</taxon>
    </lineage>
</organism>
<dbReference type="SUPFAM" id="SSF54862">
    <property type="entry name" value="4Fe-4S ferredoxins"/>
    <property type="match status" value="1"/>
</dbReference>
<dbReference type="EMBL" id="LSZW01000065">
    <property type="protein sequence ID" value="KXK64265.1"/>
    <property type="molecule type" value="Genomic_DNA"/>
</dbReference>
<sequence length="411" mass="45102">MATFDEIYRRLLSKAAQGGKIEERECDMDDLNCLLHPGAYPLVWKVGACDCPPERRRECADGCEFGAIRPNGKDGIEIDPKECVGCCACVNGCDREKLKASRDVIAVLDALRDRKGPAYALIAPAFTGQLGPGVTPGKLRTAFKRLGFDGMIEVALFADILTLKEALEFDKNILQESDYQLTSCCCPMWIAMIRKVYHELMPHVPGAVSPMVACGRTVKSLYPEALTVFVGPCIAKKAEAREQDVADAVDYVLTFQEVRDVFEAMQIEPDALPEDDKDHSSRAGRIYARKGGVSEAVKATVSRLNPDRKITVRTQQADGVPACREMLTALREGKTNANFFEGMGCAGGCVGGPKALIDRGEGTEYVEDYGAQAAYPTPIDNPYVIELLHRLGFDTVESLIEHSDIFTRDFK</sequence>
<keyword evidence="3" id="KW-1185">Reference proteome</keyword>
<dbReference type="RefSeq" id="WP_066521530.1">
    <property type="nucleotide sequence ID" value="NZ_CABMOF010000005.1"/>
</dbReference>
<dbReference type="InterPro" id="IPR004108">
    <property type="entry name" value="Fe_hydrogenase_lsu_C"/>
</dbReference>
<dbReference type="Gene3D" id="3.30.70.20">
    <property type="match status" value="1"/>
</dbReference>
<dbReference type="PANTHER" id="PTHR11615">
    <property type="entry name" value="NITRATE, FORMATE, IRON DEHYDROGENASE"/>
    <property type="match status" value="1"/>
</dbReference>
<dbReference type="Proteomes" id="UP000070366">
    <property type="component" value="Unassembled WGS sequence"/>
</dbReference>
<evidence type="ECO:0000259" key="1">
    <source>
        <dbReference type="PROSITE" id="PS51379"/>
    </source>
</evidence>
<evidence type="ECO:0000313" key="3">
    <source>
        <dbReference type="Proteomes" id="UP000070366"/>
    </source>
</evidence>
<evidence type="ECO:0000313" key="2">
    <source>
        <dbReference type="EMBL" id="KXK64265.1"/>
    </source>
</evidence>
<dbReference type="InterPro" id="IPR009016">
    <property type="entry name" value="Fe_hydrogenase"/>
</dbReference>
<dbReference type="STRING" id="626937.HMPREF3293_02914"/>
<dbReference type="InterPro" id="IPR017896">
    <property type="entry name" value="4Fe4S_Fe-S-bd"/>
</dbReference>
<name>A0A136Q0P7_9FIRM</name>
<gene>
    <name evidence="2" type="ORF">HMPREF3293_02914</name>
</gene>
<dbReference type="InterPro" id="IPR050340">
    <property type="entry name" value="Cytosolic_Fe-S_CAF"/>
</dbReference>
<dbReference type="Gene3D" id="3.40.950.10">
    <property type="entry name" value="Fe-only Hydrogenase (Larger Subunit), Chain L, domain 3"/>
    <property type="match status" value="1"/>
</dbReference>
<proteinExistence type="predicted"/>
<dbReference type="KEGG" id="cmiu:B1H56_02420"/>
<dbReference type="OrthoDB" id="9798098at2"/>
<dbReference type="PATRIC" id="fig|626937.4.peg.2869"/>
<feature type="domain" description="4Fe-4S ferredoxin-type" evidence="1">
    <location>
        <begin position="74"/>
        <end position="103"/>
    </location>
</feature>
<protein>
    <submittedName>
        <fullName evidence="2">Iron only hydrogenase large subunit domain protein</fullName>
    </submittedName>
</protein>